<accession>A0A6J5P0J8</accession>
<dbReference type="EMBL" id="LR797305">
    <property type="protein sequence ID" value="CAB4200815.1"/>
    <property type="molecule type" value="Genomic_DNA"/>
</dbReference>
<protein>
    <submittedName>
        <fullName evidence="4">Uncharacterized protein</fullName>
    </submittedName>
</protein>
<evidence type="ECO:0000313" key="12">
    <source>
        <dbReference type="EMBL" id="CAB5229045.1"/>
    </source>
</evidence>
<name>A0A6J5P0J8_9CAUD</name>
<dbReference type="EMBL" id="LR796698">
    <property type="protein sequence ID" value="CAB4159895.1"/>
    <property type="molecule type" value="Genomic_DNA"/>
</dbReference>
<evidence type="ECO:0000313" key="9">
    <source>
        <dbReference type="EMBL" id="CAB4212631.1"/>
    </source>
</evidence>
<sequence>MENGKRFGCRGCGEEVFFDVNRNGVRYLAERAGREYEGGVGRWKQPHRHTEEAVARWTEIVRRNEERLAQLIADGAVVKGQTVEVFKGRKVPKGTVGVVFWVAPEEDGYGVVKVGFKTAEGVTHFTNIENVRAQVSVLSA</sequence>
<evidence type="ECO:0000313" key="1">
    <source>
        <dbReference type="EMBL" id="CAB4145149.1"/>
    </source>
</evidence>
<dbReference type="EMBL" id="LR797452">
    <property type="protein sequence ID" value="CAB4217297.1"/>
    <property type="molecule type" value="Genomic_DNA"/>
</dbReference>
<evidence type="ECO:0000313" key="11">
    <source>
        <dbReference type="EMBL" id="CAB5225057.1"/>
    </source>
</evidence>
<dbReference type="EMBL" id="LR796878">
    <property type="protein sequence ID" value="CAB4172289.1"/>
    <property type="molecule type" value="Genomic_DNA"/>
</dbReference>
<evidence type="ECO:0000313" key="10">
    <source>
        <dbReference type="EMBL" id="CAB4217297.1"/>
    </source>
</evidence>
<evidence type="ECO:0000313" key="2">
    <source>
        <dbReference type="EMBL" id="CAB4156699.1"/>
    </source>
</evidence>
<dbReference type="EMBL" id="LR796443">
    <property type="protein sequence ID" value="CAB4145149.1"/>
    <property type="molecule type" value="Genomic_DNA"/>
</dbReference>
<dbReference type="EMBL" id="LR797177">
    <property type="protein sequence ID" value="CAB4191859.1"/>
    <property type="molecule type" value="Genomic_DNA"/>
</dbReference>
<evidence type="ECO:0000313" key="6">
    <source>
        <dbReference type="EMBL" id="CAB4178043.1"/>
    </source>
</evidence>
<dbReference type="EMBL" id="LR796762">
    <property type="protein sequence ID" value="CAB4164853.1"/>
    <property type="molecule type" value="Genomic_DNA"/>
</dbReference>
<evidence type="ECO:0000313" key="5">
    <source>
        <dbReference type="EMBL" id="CAB4172289.1"/>
    </source>
</evidence>
<evidence type="ECO:0000313" key="7">
    <source>
        <dbReference type="EMBL" id="CAB4191859.1"/>
    </source>
</evidence>
<dbReference type="EMBL" id="LR796961">
    <property type="protein sequence ID" value="CAB4178043.1"/>
    <property type="molecule type" value="Genomic_DNA"/>
</dbReference>
<reference evidence="4" key="1">
    <citation type="submission" date="2020-04" db="EMBL/GenBank/DDBJ databases">
        <authorList>
            <person name="Chiriac C."/>
            <person name="Salcher M."/>
            <person name="Ghai R."/>
            <person name="Kavagutti S V."/>
        </authorList>
    </citation>
    <scope>NUCLEOTIDE SEQUENCE</scope>
</reference>
<proteinExistence type="predicted"/>
<evidence type="ECO:0000313" key="4">
    <source>
        <dbReference type="EMBL" id="CAB4164853.1"/>
    </source>
</evidence>
<evidence type="ECO:0000313" key="3">
    <source>
        <dbReference type="EMBL" id="CAB4159895.1"/>
    </source>
</evidence>
<dbReference type="EMBL" id="LR797395">
    <property type="protein sequence ID" value="CAB4212631.1"/>
    <property type="molecule type" value="Genomic_DNA"/>
</dbReference>
<dbReference type="EMBL" id="LR796644">
    <property type="protein sequence ID" value="CAB4156699.1"/>
    <property type="molecule type" value="Genomic_DNA"/>
</dbReference>
<organism evidence="4">
    <name type="scientific">uncultured Caudovirales phage</name>
    <dbReference type="NCBI Taxonomy" id="2100421"/>
    <lineage>
        <taxon>Viruses</taxon>
        <taxon>Duplodnaviria</taxon>
        <taxon>Heunggongvirae</taxon>
        <taxon>Uroviricota</taxon>
        <taxon>Caudoviricetes</taxon>
        <taxon>Peduoviridae</taxon>
        <taxon>Maltschvirus</taxon>
        <taxon>Maltschvirus maltsch</taxon>
    </lineage>
</organism>
<evidence type="ECO:0000313" key="8">
    <source>
        <dbReference type="EMBL" id="CAB4200815.1"/>
    </source>
</evidence>
<gene>
    <name evidence="6" type="ORF">UFOVP1002_19</name>
    <name evidence="7" type="ORF">UFOVP1217_178</name>
    <name evidence="8" type="ORF">UFOVP1343_162</name>
    <name evidence="9" type="ORF">UFOVP1438_23</name>
    <name evidence="12" type="ORF">UFOVP1541_161</name>
    <name evidence="10" type="ORF">UFOVP1592_19</name>
    <name evidence="1" type="ORF">UFOVP465_68</name>
    <name evidence="2" type="ORF">UFOVP666_114</name>
    <name evidence="3" type="ORF">UFOVP727_3</name>
    <name evidence="11" type="ORF">UFOVP741_6</name>
    <name evidence="4" type="ORF">UFOVP819_142</name>
    <name evidence="5" type="ORF">UFOVP926_132</name>
</gene>
<dbReference type="EMBL" id="LR798341">
    <property type="protein sequence ID" value="CAB5225057.1"/>
    <property type="molecule type" value="Genomic_DNA"/>
</dbReference>
<dbReference type="EMBL" id="LR798395">
    <property type="protein sequence ID" value="CAB5229045.1"/>
    <property type="molecule type" value="Genomic_DNA"/>
</dbReference>